<dbReference type="EMBL" id="PIUK01000368">
    <property type="protein sequence ID" value="MBY6278172.1"/>
    <property type="molecule type" value="Genomic_DNA"/>
</dbReference>
<comment type="caution">
    <text evidence="2">The sequence shown here is derived from an EMBL/GenBank/DDBJ whole genome shotgun (WGS) entry which is preliminary data.</text>
</comment>
<evidence type="ECO:0000313" key="2">
    <source>
        <dbReference type="EMBL" id="MBY6278172.1"/>
    </source>
</evidence>
<accession>A0A953I7A4</accession>
<gene>
    <name evidence="2" type="ORF">CWE10_18740</name>
</gene>
<organism evidence="2 3">
    <name type="scientific">Symbiobacterium thermophilum</name>
    <dbReference type="NCBI Taxonomy" id="2734"/>
    <lineage>
        <taxon>Bacteria</taxon>
        <taxon>Bacillati</taxon>
        <taxon>Bacillota</taxon>
        <taxon>Clostridia</taxon>
        <taxon>Eubacteriales</taxon>
        <taxon>Symbiobacteriaceae</taxon>
        <taxon>Symbiobacterium</taxon>
    </lineage>
</organism>
<evidence type="ECO:0000256" key="1">
    <source>
        <dbReference type="SAM" id="MobiDB-lite"/>
    </source>
</evidence>
<proteinExistence type="predicted"/>
<evidence type="ECO:0000313" key="3">
    <source>
        <dbReference type="Proteomes" id="UP000732377"/>
    </source>
</evidence>
<feature type="non-terminal residue" evidence="2">
    <location>
        <position position="1"/>
    </location>
</feature>
<protein>
    <submittedName>
        <fullName evidence="2">Uncharacterized protein</fullName>
    </submittedName>
</protein>
<feature type="region of interest" description="Disordered" evidence="1">
    <location>
        <begin position="85"/>
        <end position="108"/>
    </location>
</feature>
<sequence>EVVHHLQKTGYMGNPQWSHPVIGRCVQAMWGSWANACASVMTETLGVDRGQFLKLYATLTKREREAALLPAPIRELAGMLAERFRPPGSDVKSLPTPGMVRTEEADSA</sequence>
<dbReference type="AlphaFoldDB" id="A0A953I7A4"/>
<name>A0A953I7A4_SYMTR</name>
<dbReference type="Proteomes" id="UP000732377">
    <property type="component" value="Unassembled WGS sequence"/>
</dbReference>
<dbReference type="RefSeq" id="WP_273381615.1">
    <property type="nucleotide sequence ID" value="NZ_PIUK01000368.1"/>
</dbReference>
<reference evidence="2" key="1">
    <citation type="submission" date="2017-11" db="EMBL/GenBank/DDBJ databases">
        <title>Three new genomes from thermophilic consortium.</title>
        <authorList>
            <person name="Quaggio R."/>
            <person name="Amgarten D."/>
            <person name="Setubal J.C."/>
        </authorList>
    </citation>
    <scope>NUCLEOTIDE SEQUENCE</scope>
    <source>
        <strain evidence="2">ZCTH01-B2</strain>
    </source>
</reference>